<dbReference type="NCBIfam" id="TIGR01901">
    <property type="entry name" value="adhes_NPXG"/>
    <property type="match status" value="1"/>
</dbReference>
<name>R6IIX9_9FIRM</name>
<dbReference type="SUPFAM" id="SSF51126">
    <property type="entry name" value="Pectin lyase-like"/>
    <property type="match status" value="1"/>
</dbReference>
<sequence length="987" mass="103756">MKKNIISQKLKRSVLIAMLSLNIIPGVASAAIAPDISAPNVAVNVKDGVEIIKINEANASGLSHNVFTQFDVSSSGAVFNNSVNDVNSQLAGMINGNSNFVNGIAAQTILNEVVSNNPSSLNGIMEIAGQKANLIIANQKGITGNGLGFINTDRAILTTGNPVLNEAGALTGFNVTEGTVAIAGTNNTSGADTTEILSKKVDVNGNITANVLKVVTGSNAINFADLACSNTNGDIVETGYAIDITAIGGMNGNSIYLVSSDNGTGVKNDGIIYGADNVELTSNGDIINNYAIVSDKNVSLSAQKNVINRKRINANDSININVIDTVTNTDNGIINSSNNTSVKAKDFFNEGNILAGTNRDSQFTKNGTLDITATNNIDNVGNLYAGSNVKLKAIANLNNNGNVYSNGDLNIRESGNVQNSNKGILASYNDTVISSDSLVNDGRLFAGYDQETEKFNHDQGNLNIDSQGTIVNNSYLSSSGEMQLISQGDITNYGSISADNNLTFTASGDVNFVPLTAETELPLVIAGKKIAISCNNFLSNADVGSLHDTGVADENARTYGIDIDALGTSTIYGNLVSNNGAITVDADQAVIQDAVITSVSPLTSEGFDVTVITNGSINLTNSKLISEKGLKLDSNDKGEIYILNSQITNNGTGPCSFFAQPKITVDNSVITGKGMVALNANYVDIKGLKSSLTSGGDMMIFAFTEIKNTGELISNGYLNMVMSNYGKFNNMGVMLSKDYLQIYGSPVFQNLNILGSQSDISLWGRNAGAAYTGVKAPIVKVNGYDMGLAGNIYALFSPSDLTVKYVIAGIGEVAPGGYGTIGSAASSAYNCYKNNYSEPTTKQIIESTKDFITSEGTKFVLDKFSVAGSGNTIGAVNLLKSAIRYEDYSISLDRKFGAYDVLTGDRVLQGGLTDALKFLDKVAGSDQGWQETVNADGIITRVSPDGSVTATLKMPTETQANPIVEFRGSGTEVKYLPYCSDQTVKFI</sequence>
<dbReference type="InterPro" id="IPR008638">
    <property type="entry name" value="FhaB/CdiA-like_TPS"/>
</dbReference>
<accession>R6IIX9</accession>
<dbReference type="AlphaFoldDB" id="R6IIX9"/>
<dbReference type="InterPro" id="IPR011050">
    <property type="entry name" value="Pectin_lyase_fold/virulence"/>
</dbReference>
<gene>
    <name evidence="3" type="ORF">BN533_01550</name>
</gene>
<proteinExistence type="predicted"/>
<comment type="caution">
    <text evidence="3">The sequence shown here is derived from an EMBL/GenBank/DDBJ whole genome shotgun (WGS) entry which is preliminary data.</text>
</comment>
<dbReference type="STRING" id="1262914.BN533_01550"/>
<feature type="domain" description="Filamentous haemagglutinin FhaB/tRNA nuclease CdiA-like TPS" evidence="2">
    <location>
        <begin position="46"/>
        <end position="167"/>
    </location>
</feature>
<feature type="chain" id="PRO_5004408821" evidence="1">
    <location>
        <begin position="31"/>
        <end position="987"/>
    </location>
</feature>
<dbReference type="EMBL" id="CBDS010000087">
    <property type="protein sequence ID" value="CDB46494.1"/>
    <property type="molecule type" value="Genomic_DNA"/>
</dbReference>
<dbReference type="Pfam" id="PF05860">
    <property type="entry name" value="TPS"/>
    <property type="match status" value="1"/>
</dbReference>
<evidence type="ECO:0000259" key="2">
    <source>
        <dbReference type="SMART" id="SM00912"/>
    </source>
</evidence>
<dbReference type="eggNOG" id="COG3210">
    <property type="taxonomic scope" value="Bacteria"/>
</dbReference>
<organism evidence="3">
    <name type="scientific">Phascolarctobacterium faecium</name>
    <dbReference type="NCBI Taxonomy" id="33025"/>
    <lineage>
        <taxon>Bacteria</taxon>
        <taxon>Bacillati</taxon>
        <taxon>Bacillota</taxon>
        <taxon>Negativicutes</taxon>
        <taxon>Acidaminococcales</taxon>
        <taxon>Acidaminococcaceae</taxon>
        <taxon>Phascolarctobacterium</taxon>
    </lineage>
</organism>
<dbReference type="RefSeq" id="WP_021718450.1">
    <property type="nucleotide sequence ID" value="NZ_CAUERG010000002.1"/>
</dbReference>
<reference evidence="3" key="1">
    <citation type="submission" date="2012-11" db="EMBL/GenBank/DDBJ databases">
        <title>Dependencies among metagenomic species, viruses, plasmids and units of genetic variation.</title>
        <authorList>
            <person name="Nielsen H.B."/>
            <person name="Almeida M."/>
            <person name="Juncker A.S."/>
            <person name="Rasmussen S."/>
            <person name="Li J."/>
            <person name="Sunagawa S."/>
            <person name="Plichta D."/>
            <person name="Gautier L."/>
            <person name="Le Chatelier E."/>
            <person name="Peletier E."/>
            <person name="Bonde I."/>
            <person name="Nielsen T."/>
            <person name="Manichanh C."/>
            <person name="Arumugam M."/>
            <person name="Batto J."/>
            <person name="Santos M.B.Q.D."/>
            <person name="Blom N."/>
            <person name="Borruel N."/>
            <person name="Burgdorf K.S."/>
            <person name="Boumezbeur F."/>
            <person name="Casellas F."/>
            <person name="Dore J."/>
            <person name="Guarner F."/>
            <person name="Hansen T."/>
            <person name="Hildebrand F."/>
            <person name="Kaas R.S."/>
            <person name="Kennedy S."/>
            <person name="Kristiansen K."/>
            <person name="Kultima J.R."/>
            <person name="Leonard P."/>
            <person name="Levenez F."/>
            <person name="Lund O."/>
            <person name="Moumen B."/>
            <person name="Le Paslier D."/>
            <person name="Pons N."/>
            <person name="Pedersen O."/>
            <person name="Prifti E."/>
            <person name="Qin J."/>
            <person name="Raes J."/>
            <person name="Tap J."/>
            <person name="Tims S."/>
            <person name="Ussery D.W."/>
            <person name="Yamada T."/>
            <person name="MetaHit consortium"/>
            <person name="Renault P."/>
            <person name="Sicheritz-Ponten T."/>
            <person name="Bork P."/>
            <person name="Wang J."/>
            <person name="Brunak S."/>
            <person name="Ehrlich S.D."/>
        </authorList>
    </citation>
    <scope>NUCLEOTIDE SEQUENCE [LARGE SCALE GENOMIC DNA]</scope>
</reference>
<dbReference type="HOGENOM" id="CLU_302236_0_0_9"/>
<dbReference type="InterPro" id="IPR012334">
    <property type="entry name" value="Pectin_lyas_fold"/>
</dbReference>
<dbReference type="Gene3D" id="2.160.20.10">
    <property type="entry name" value="Single-stranded right-handed beta-helix, Pectin lyase-like"/>
    <property type="match status" value="1"/>
</dbReference>
<feature type="signal peptide" evidence="1">
    <location>
        <begin position="1"/>
        <end position="30"/>
    </location>
</feature>
<evidence type="ECO:0000256" key="1">
    <source>
        <dbReference type="SAM" id="SignalP"/>
    </source>
</evidence>
<dbReference type="SMART" id="SM00912">
    <property type="entry name" value="Haemagg_act"/>
    <property type="match status" value="1"/>
</dbReference>
<protein>
    <submittedName>
        <fullName evidence="3">Putative cell surface protein</fullName>
    </submittedName>
</protein>
<keyword evidence="1" id="KW-0732">Signal</keyword>
<evidence type="ECO:0000313" key="3">
    <source>
        <dbReference type="EMBL" id="CDB46494.1"/>
    </source>
</evidence>